<evidence type="ECO:0000256" key="7">
    <source>
        <dbReference type="ARBA" id="ARBA00023004"/>
    </source>
</evidence>
<evidence type="ECO:0000256" key="3">
    <source>
        <dbReference type="ARBA" id="ARBA00022617"/>
    </source>
</evidence>
<dbReference type="GO" id="GO:0020037">
    <property type="term" value="F:heme binding"/>
    <property type="evidence" value="ECO:0007669"/>
    <property type="project" value="InterPro"/>
</dbReference>
<dbReference type="GO" id="GO:0016614">
    <property type="term" value="F:oxidoreductase activity, acting on CH-OH group of donors"/>
    <property type="evidence" value="ECO:0007669"/>
    <property type="project" value="InterPro"/>
</dbReference>
<dbReference type="Gene3D" id="1.10.760.10">
    <property type="entry name" value="Cytochrome c-like domain"/>
    <property type="match status" value="1"/>
</dbReference>
<dbReference type="InterPro" id="IPR018391">
    <property type="entry name" value="PQQ_b-propeller_rpt"/>
</dbReference>
<evidence type="ECO:0000256" key="8">
    <source>
        <dbReference type="PROSITE-ProRule" id="PRU00433"/>
    </source>
</evidence>
<keyword evidence="4 8" id="KW-0479">Metal-binding</keyword>
<dbReference type="PANTHER" id="PTHR32303:SF4">
    <property type="entry name" value="QUINOPROTEIN GLUCOSE DEHYDROGENASE"/>
    <property type="match status" value="1"/>
</dbReference>
<name>A0A2D0NEX9_FLAN2</name>
<evidence type="ECO:0000313" key="12">
    <source>
        <dbReference type="Proteomes" id="UP000223913"/>
    </source>
</evidence>
<dbReference type="AlphaFoldDB" id="A0A2D0NEX9"/>
<comment type="cofactor">
    <cofactor evidence="1">
        <name>pyrroloquinoline quinone</name>
        <dbReference type="ChEBI" id="CHEBI:58442"/>
    </cofactor>
</comment>
<dbReference type="InterPro" id="IPR036909">
    <property type="entry name" value="Cyt_c-like_dom_sf"/>
</dbReference>
<accession>A0A2D0NEX9</accession>
<dbReference type="PROSITE" id="PS51257">
    <property type="entry name" value="PROKAR_LIPOPROTEIN"/>
    <property type="match status" value="1"/>
</dbReference>
<protein>
    <submittedName>
        <fullName evidence="11">Pyrrolo-quinoline quinone</fullName>
    </submittedName>
</protein>
<keyword evidence="5" id="KW-0732">Signal</keyword>
<reference evidence="11 12" key="1">
    <citation type="submission" date="2017-10" db="EMBL/GenBank/DDBJ databases">
        <title>The draft genome sequence of Lewinella nigricans NBRC 102662.</title>
        <authorList>
            <person name="Wang K."/>
        </authorList>
    </citation>
    <scope>NUCLEOTIDE SEQUENCE [LARGE SCALE GENOMIC DNA]</scope>
    <source>
        <strain evidence="11 12">NBRC 102662</strain>
    </source>
</reference>
<evidence type="ECO:0000256" key="1">
    <source>
        <dbReference type="ARBA" id="ARBA00001931"/>
    </source>
</evidence>
<comment type="caution">
    <text evidence="11">The sequence shown here is derived from an EMBL/GenBank/DDBJ whole genome shotgun (WGS) entry which is preliminary data.</text>
</comment>
<comment type="similarity">
    <text evidence="2">Belongs to the bacterial PQQ dehydrogenase family.</text>
</comment>
<dbReference type="GO" id="GO:0016020">
    <property type="term" value="C:membrane"/>
    <property type="evidence" value="ECO:0007669"/>
    <property type="project" value="InterPro"/>
</dbReference>
<evidence type="ECO:0000256" key="6">
    <source>
        <dbReference type="ARBA" id="ARBA00023002"/>
    </source>
</evidence>
<feature type="compositionally biased region" description="Polar residues" evidence="9">
    <location>
        <begin position="369"/>
        <end position="382"/>
    </location>
</feature>
<dbReference type="PANTHER" id="PTHR32303">
    <property type="entry name" value="QUINOPROTEIN ALCOHOL DEHYDROGENASE (CYTOCHROME C)"/>
    <property type="match status" value="1"/>
</dbReference>
<feature type="domain" description="Cytochrome c" evidence="10">
    <location>
        <begin position="479"/>
        <end position="557"/>
    </location>
</feature>
<dbReference type="SMART" id="SM00564">
    <property type="entry name" value="PQQ"/>
    <property type="match status" value="5"/>
</dbReference>
<keyword evidence="12" id="KW-1185">Reference proteome</keyword>
<dbReference type="GO" id="GO:0009055">
    <property type="term" value="F:electron transfer activity"/>
    <property type="evidence" value="ECO:0007669"/>
    <property type="project" value="InterPro"/>
</dbReference>
<gene>
    <name evidence="11" type="ORF">CRP01_07530</name>
</gene>
<dbReference type="Pfam" id="PF01011">
    <property type="entry name" value="PQQ"/>
    <property type="match status" value="2"/>
</dbReference>
<dbReference type="OrthoDB" id="9794322at2"/>
<dbReference type="InterPro" id="IPR011047">
    <property type="entry name" value="Quinoprotein_ADH-like_sf"/>
</dbReference>
<dbReference type="PROSITE" id="PS51007">
    <property type="entry name" value="CYTC"/>
    <property type="match status" value="1"/>
</dbReference>
<dbReference type="GO" id="GO:0048038">
    <property type="term" value="F:quinone binding"/>
    <property type="evidence" value="ECO:0007669"/>
    <property type="project" value="InterPro"/>
</dbReference>
<evidence type="ECO:0000256" key="4">
    <source>
        <dbReference type="ARBA" id="ARBA00022723"/>
    </source>
</evidence>
<organism evidence="11 12">
    <name type="scientific">Flavilitoribacter nigricans (strain ATCC 23147 / DSM 23189 / NBRC 102662 / NCIMB 1420 / SS-2)</name>
    <name type="common">Lewinella nigricans</name>
    <dbReference type="NCBI Taxonomy" id="1122177"/>
    <lineage>
        <taxon>Bacteria</taxon>
        <taxon>Pseudomonadati</taxon>
        <taxon>Bacteroidota</taxon>
        <taxon>Saprospiria</taxon>
        <taxon>Saprospirales</taxon>
        <taxon>Lewinellaceae</taxon>
        <taxon>Flavilitoribacter</taxon>
    </lineage>
</organism>
<dbReference type="Gene3D" id="2.140.10.10">
    <property type="entry name" value="Quinoprotein alcohol dehydrogenase-like superfamily"/>
    <property type="match status" value="2"/>
</dbReference>
<feature type="region of interest" description="Disordered" evidence="9">
    <location>
        <begin position="369"/>
        <end position="389"/>
    </location>
</feature>
<keyword evidence="3 8" id="KW-0349">Heme</keyword>
<dbReference type="CDD" id="cd10280">
    <property type="entry name" value="PQQ_mGDH"/>
    <property type="match status" value="1"/>
</dbReference>
<dbReference type="SUPFAM" id="SSF46626">
    <property type="entry name" value="Cytochrome c"/>
    <property type="match status" value="1"/>
</dbReference>
<dbReference type="EMBL" id="PDUD01000011">
    <property type="protein sequence ID" value="PHN07074.1"/>
    <property type="molecule type" value="Genomic_DNA"/>
</dbReference>
<dbReference type="RefSeq" id="WP_099149410.1">
    <property type="nucleotide sequence ID" value="NZ_PDUD01000011.1"/>
</dbReference>
<evidence type="ECO:0000259" key="10">
    <source>
        <dbReference type="PROSITE" id="PS51007"/>
    </source>
</evidence>
<dbReference type="InterPro" id="IPR017511">
    <property type="entry name" value="PQQ_mDH"/>
</dbReference>
<dbReference type="InterPro" id="IPR002372">
    <property type="entry name" value="PQQ_rpt_dom"/>
</dbReference>
<evidence type="ECO:0000256" key="9">
    <source>
        <dbReference type="SAM" id="MobiDB-lite"/>
    </source>
</evidence>
<dbReference type="InterPro" id="IPR009056">
    <property type="entry name" value="Cyt_c-like_dom"/>
</dbReference>
<keyword evidence="7 8" id="KW-0408">Iron</keyword>
<keyword evidence="6" id="KW-0560">Oxidoreductase</keyword>
<proteinExistence type="inferred from homology"/>
<evidence type="ECO:0000313" key="11">
    <source>
        <dbReference type="EMBL" id="PHN07074.1"/>
    </source>
</evidence>
<dbReference type="SUPFAM" id="SSF50998">
    <property type="entry name" value="Quinoprotein alcohol dehydrogenase-like"/>
    <property type="match status" value="1"/>
</dbReference>
<sequence length="711" mass="76921">MRSLPLLFLLGLLLVACRPESGELPSGPTVDWPGYQGGPDANQFSTLNEINTDNAAQLTRVWEYASTGADTSGRTQIQCNPLVIDGILYGTSPRLQVFALNAASGEELWTFDPSSAEGATSGMGVNRGLAYWSEGEAKRVFYSSGPLLYALDAVTGKPDTAFGKGGYVDLHDGLERPVENLFINSNSPGRVYKDKLIMGSRVSENTGPVPGHIRAFNVRTGEIEWIFHTIPHPGEYGYDTWPENAWLSSGGANAWSGFTVDEERGIVFAPTGSASFDFYGGDREGDNLFANCVLALNADTGERIWHFQSVHHDLWDRDHPAPPNLVTVTHEGKKIDAVAQITKAGFVILLDRETGEPLFPIEERPVPASTLQGEKASPTQPYITAPPPFSRQTITEADLANRSQEVYDYAKSVWDEAQLQPVDAYTPPATTSTFLFPGFDGGGEWGGAAVDPDGILYVNSSEMPWVVKMLPYEAPENQLLASKGKQVYDVACIACHGPDLKGGAIYGNAPSLVGLKERLDRDAVVKVIREGRGIMPSFASLSDAELSALTAFLLESDEVDESGKKIRLWPYPYRFNGYNRFYAPDGFPAITPPWGQLTAVDLNEGSIKWQVTLGDFPEARAADDPPTGAENYGGPVVTAGNVIFIAATADEKFRVFDKRDGKLLWETDLPAAGYATPATYAVDGKQYVVIACGGGKLGTDSGDKYVAFALP</sequence>
<dbReference type="GO" id="GO:0046872">
    <property type="term" value="F:metal ion binding"/>
    <property type="evidence" value="ECO:0007669"/>
    <property type="project" value="UniProtKB-KW"/>
</dbReference>
<evidence type="ECO:0000256" key="5">
    <source>
        <dbReference type="ARBA" id="ARBA00022729"/>
    </source>
</evidence>
<dbReference type="Proteomes" id="UP000223913">
    <property type="component" value="Unassembled WGS sequence"/>
</dbReference>
<evidence type="ECO:0000256" key="2">
    <source>
        <dbReference type="ARBA" id="ARBA00008156"/>
    </source>
</evidence>
<dbReference type="Pfam" id="PF13442">
    <property type="entry name" value="Cytochrome_CBB3"/>
    <property type="match status" value="1"/>
</dbReference>